<dbReference type="GO" id="GO:0000783">
    <property type="term" value="C:nuclear telomere cap complex"/>
    <property type="evidence" value="ECO:0007669"/>
    <property type="project" value="TreeGrafter"/>
</dbReference>
<dbReference type="GO" id="GO:0098505">
    <property type="term" value="F:G-rich strand telomeric DNA binding"/>
    <property type="evidence" value="ECO:0007669"/>
    <property type="project" value="TreeGrafter"/>
</dbReference>
<keyword evidence="7" id="KW-0539">Nucleus</keyword>
<evidence type="ECO:0000256" key="4">
    <source>
        <dbReference type="ARBA" id="ARBA00022454"/>
    </source>
</evidence>
<comment type="similarity">
    <text evidence="3">Belongs to the telombin family.</text>
</comment>
<comment type="subcellular location">
    <subcellularLocation>
        <location evidence="2">Chromosome</location>
        <location evidence="2">Telomere</location>
    </subcellularLocation>
    <subcellularLocation>
        <location evidence="1">Nucleus</location>
    </subcellularLocation>
</comment>
<dbReference type="EMBL" id="JAAIUW010000010">
    <property type="protein sequence ID" value="KAF7813516.1"/>
    <property type="molecule type" value="Genomic_DNA"/>
</dbReference>
<dbReference type="Proteomes" id="UP000634136">
    <property type="component" value="Unassembled WGS sequence"/>
</dbReference>
<dbReference type="CDD" id="cd04497">
    <property type="entry name" value="hPOT1_OB1_like"/>
    <property type="match status" value="1"/>
</dbReference>
<keyword evidence="6" id="KW-0238">DNA-binding</keyword>
<dbReference type="InterPro" id="IPR028389">
    <property type="entry name" value="POT1"/>
</dbReference>
<sequence>MGTTEHYKFLPIRDAMKSINQKVNVMGIIFEFGFPKRTRGTDYCCTLKIIDESHHQTGMSVNIFAETSEGLPHVAANGDIIQLSNVVVKTHGGEVNAVFNKKFSSFALYSGKDTDDFVPYQVSSKFHRRDMDKNFVVKLRKWLVNFHLFEDSSNFPMLREIKEGDCCNLACKILHFCEAVNDEWMFFVWDGTDAPPNSISAKVEDEMHNPFPLHLEPTPLPRELLCTFPTVGSILRITYDQGIEKNHTQILHIDKWVKIVNMRLEVHAGLWRGVLTPYTKLRFTPNDDCLVLERQRWLSTLLARKITENIRSVIRLCFPFTETNHDNVLPVTLMDVLTHSEVTAKFRCTARVVAATPWPAEKFFSPIGAYRMRLTLEDPTARIHAYVYAEDGVTLFEGKSDNNILTDKMNILLGVTVCDNGTVVKRALRNPPWVHLCLKSFYTSKHDVWGSRRYRIFDTKIVGGA</sequence>
<dbReference type="InterPro" id="IPR011564">
    <property type="entry name" value="Telomer_end-bd_POT1/Cdc13"/>
</dbReference>
<dbReference type="Gene3D" id="2.40.50.140">
    <property type="entry name" value="Nucleic acid-binding proteins"/>
    <property type="match status" value="2"/>
</dbReference>
<evidence type="ECO:0000256" key="6">
    <source>
        <dbReference type="ARBA" id="ARBA00023125"/>
    </source>
</evidence>
<accession>A0A834WBZ0</accession>
<keyword evidence="4" id="KW-0158">Chromosome</keyword>
<dbReference type="InterPro" id="IPR057620">
    <property type="entry name" value="POT1A/B-like_OB"/>
</dbReference>
<dbReference type="PANTHER" id="PTHR14513:SF0">
    <property type="entry name" value="PROTECTION OF TELOMERES PROTEIN 1"/>
    <property type="match status" value="1"/>
</dbReference>
<proteinExistence type="inferred from homology"/>
<evidence type="ECO:0000256" key="3">
    <source>
        <dbReference type="ARBA" id="ARBA00008442"/>
    </source>
</evidence>
<dbReference type="InterPro" id="IPR012340">
    <property type="entry name" value="NA-bd_OB-fold"/>
</dbReference>
<protein>
    <submittedName>
        <fullName evidence="9">Protection of telomeres protein 1b isoform X1</fullName>
    </submittedName>
</protein>
<dbReference type="SMART" id="SM00976">
    <property type="entry name" value="Telo_bind"/>
    <property type="match status" value="1"/>
</dbReference>
<dbReference type="AlphaFoldDB" id="A0A834WBZ0"/>
<comment type="caution">
    <text evidence="9">The sequence shown here is derived from an EMBL/GenBank/DDBJ whole genome shotgun (WGS) entry which is preliminary data.</text>
</comment>
<evidence type="ECO:0000256" key="1">
    <source>
        <dbReference type="ARBA" id="ARBA00004123"/>
    </source>
</evidence>
<dbReference type="GO" id="GO:0032210">
    <property type="term" value="P:regulation of telomere maintenance via telomerase"/>
    <property type="evidence" value="ECO:0007669"/>
    <property type="project" value="TreeGrafter"/>
</dbReference>
<gene>
    <name evidence="9" type="ORF">G2W53_034492</name>
</gene>
<dbReference type="GO" id="GO:0016233">
    <property type="term" value="P:telomere capping"/>
    <property type="evidence" value="ECO:0007669"/>
    <property type="project" value="TreeGrafter"/>
</dbReference>
<dbReference type="SUPFAM" id="SSF50249">
    <property type="entry name" value="Nucleic acid-binding proteins"/>
    <property type="match status" value="2"/>
</dbReference>
<dbReference type="PANTHER" id="PTHR14513">
    <property type="entry name" value="PROTECTION OF TELOMERES 1"/>
    <property type="match status" value="1"/>
</dbReference>
<evidence type="ECO:0000256" key="7">
    <source>
        <dbReference type="ARBA" id="ARBA00023242"/>
    </source>
</evidence>
<reference evidence="9" key="1">
    <citation type="submission" date="2020-09" db="EMBL/GenBank/DDBJ databases">
        <title>Genome-Enabled Discovery of Anthraquinone Biosynthesis in Senna tora.</title>
        <authorList>
            <person name="Kang S.-H."/>
            <person name="Pandey R.P."/>
            <person name="Lee C.-M."/>
            <person name="Sim J.-S."/>
            <person name="Jeong J.-T."/>
            <person name="Choi B.-S."/>
            <person name="Jung M."/>
            <person name="Ginzburg D."/>
            <person name="Zhao K."/>
            <person name="Won S.Y."/>
            <person name="Oh T.-J."/>
            <person name="Yu Y."/>
            <person name="Kim N.-H."/>
            <person name="Lee O.R."/>
            <person name="Lee T.-H."/>
            <person name="Bashyal P."/>
            <person name="Kim T.-S."/>
            <person name="Lee W.-H."/>
            <person name="Kawkins C."/>
            <person name="Kim C.-K."/>
            <person name="Kim J.S."/>
            <person name="Ahn B.O."/>
            <person name="Rhee S.Y."/>
            <person name="Sohng J.K."/>
        </authorList>
    </citation>
    <scope>NUCLEOTIDE SEQUENCE</scope>
    <source>
        <tissue evidence="9">Leaf</tissue>
    </source>
</reference>
<name>A0A834WBZ0_9FABA</name>
<keyword evidence="10" id="KW-1185">Reference proteome</keyword>
<evidence type="ECO:0000256" key="5">
    <source>
        <dbReference type="ARBA" id="ARBA00022895"/>
    </source>
</evidence>
<feature type="domain" description="Telomeric single stranded DNA binding POT1/Cdc13" evidence="8">
    <location>
        <begin position="9"/>
        <end position="144"/>
    </location>
</feature>
<dbReference type="GO" id="GO:0010521">
    <property type="term" value="F:telomerase inhibitor activity"/>
    <property type="evidence" value="ECO:0007669"/>
    <property type="project" value="TreeGrafter"/>
</dbReference>
<dbReference type="Pfam" id="PF02765">
    <property type="entry name" value="POT1"/>
    <property type="match status" value="1"/>
</dbReference>
<dbReference type="OrthoDB" id="2186770at2759"/>
<evidence type="ECO:0000313" key="9">
    <source>
        <dbReference type="EMBL" id="KAF7813516.1"/>
    </source>
</evidence>
<dbReference type="Pfam" id="PF25507">
    <property type="entry name" value="OB_POT1A"/>
    <property type="match status" value="1"/>
</dbReference>
<organism evidence="9 10">
    <name type="scientific">Senna tora</name>
    <dbReference type="NCBI Taxonomy" id="362788"/>
    <lineage>
        <taxon>Eukaryota</taxon>
        <taxon>Viridiplantae</taxon>
        <taxon>Streptophyta</taxon>
        <taxon>Embryophyta</taxon>
        <taxon>Tracheophyta</taxon>
        <taxon>Spermatophyta</taxon>
        <taxon>Magnoliopsida</taxon>
        <taxon>eudicotyledons</taxon>
        <taxon>Gunneridae</taxon>
        <taxon>Pentapetalae</taxon>
        <taxon>rosids</taxon>
        <taxon>fabids</taxon>
        <taxon>Fabales</taxon>
        <taxon>Fabaceae</taxon>
        <taxon>Caesalpinioideae</taxon>
        <taxon>Cassia clade</taxon>
        <taxon>Senna</taxon>
    </lineage>
</organism>
<evidence type="ECO:0000259" key="8">
    <source>
        <dbReference type="SMART" id="SM00976"/>
    </source>
</evidence>
<evidence type="ECO:0000313" key="10">
    <source>
        <dbReference type="Proteomes" id="UP000634136"/>
    </source>
</evidence>
<keyword evidence="5" id="KW-0779">Telomere</keyword>
<dbReference type="FunFam" id="2.40.50.140:FF:000119">
    <property type="entry name" value="Protection of telomeres 1 homolog"/>
    <property type="match status" value="1"/>
</dbReference>
<evidence type="ECO:0000256" key="2">
    <source>
        <dbReference type="ARBA" id="ARBA00004574"/>
    </source>
</evidence>